<dbReference type="InterPro" id="IPR011993">
    <property type="entry name" value="PH-like_dom_sf"/>
</dbReference>
<feature type="domain" description="PH" evidence="2">
    <location>
        <begin position="435"/>
        <end position="555"/>
    </location>
</feature>
<evidence type="ECO:0000313" key="4">
    <source>
        <dbReference type="Proteomes" id="UP001206595"/>
    </source>
</evidence>
<organism evidence="3 4">
    <name type="scientific">Umbelopsis ramanniana AG</name>
    <dbReference type="NCBI Taxonomy" id="1314678"/>
    <lineage>
        <taxon>Eukaryota</taxon>
        <taxon>Fungi</taxon>
        <taxon>Fungi incertae sedis</taxon>
        <taxon>Mucoromycota</taxon>
        <taxon>Mucoromycotina</taxon>
        <taxon>Umbelopsidomycetes</taxon>
        <taxon>Umbelopsidales</taxon>
        <taxon>Umbelopsidaceae</taxon>
        <taxon>Umbelopsis</taxon>
    </lineage>
</organism>
<dbReference type="EMBL" id="MU620924">
    <property type="protein sequence ID" value="KAI8578996.1"/>
    <property type="molecule type" value="Genomic_DNA"/>
</dbReference>
<feature type="region of interest" description="Disordered" evidence="1">
    <location>
        <begin position="67"/>
        <end position="114"/>
    </location>
</feature>
<proteinExistence type="predicted"/>
<name>A0AAD5E9S3_UMBRA</name>
<dbReference type="Gene3D" id="2.30.29.30">
    <property type="entry name" value="Pleckstrin-homology domain (PH domain)/Phosphotyrosine-binding domain (PTB)"/>
    <property type="match status" value="1"/>
</dbReference>
<comment type="caution">
    <text evidence="3">The sequence shown here is derived from an EMBL/GenBank/DDBJ whole genome shotgun (WGS) entry which is preliminary data.</text>
</comment>
<gene>
    <name evidence="3" type="ORF">K450DRAFT_281273</name>
</gene>
<reference evidence="3" key="2">
    <citation type="journal article" date="2022" name="Proc. Natl. Acad. Sci. U.S.A.">
        <title>Diploid-dominant life cycles characterize the early evolution of Fungi.</title>
        <authorList>
            <person name="Amses K.R."/>
            <person name="Simmons D.R."/>
            <person name="Longcore J.E."/>
            <person name="Mondo S.J."/>
            <person name="Seto K."/>
            <person name="Jeronimo G.H."/>
            <person name="Bonds A.E."/>
            <person name="Quandt C.A."/>
            <person name="Davis W.J."/>
            <person name="Chang Y."/>
            <person name="Federici B.A."/>
            <person name="Kuo A."/>
            <person name="LaButti K."/>
            <person name="Pangilinan J."/>
            <person name="Andreopoulos W."/>
            <person name="Tritt A."/>
            <person name="Riley R."/>
            <person name="Hundley H."/>
            <person name="Johnson J."/>
            <person name="Lipzen A."/>
            <person name="Barry K."/>
            <person name="Lang B.F."/>
            <person name="Cuomo C.A."/>
            <person name="Buchler N.E."/>
            <person name="Grigoriev I.V."/>
            <person name="Spatafora J.W."/>
            <person name="Stajich J.E."/>
            <person name="James T.Y."/>
        </authorList>
    </citation>
    <scope>NUCLEOTIDE SEQUENCE</scope>
    <source>
        <strain evidence="3">AG</strain>
    </source>
</reference>
<dbReference type="RefSeq" id="XP_051444000.1">
    <property type="nucleotide sequence ID" value="XM_051593390.1"/>
</dbReference>
<sequence length="579" mass="64636">MMSIALQNNTHESNSTAQRSELKSSASTIPSLNSIFRRMNMFPRQDSFKYPDSTSPHVDELMLQMCSGSSHSSTGEHTQTPELSDESTASLASSDDSTFAEQKHQPPKNARASLLINTKLRSLSRTAFRSPSNPFYRTSFFSPKEPSSSSDSDSSIVATPTSSNSIHYHSFAPINEIQNLSSERLMWIKSTPSQPVDIYVKQQNTRPESRLSFFSSTNWYNRHSLKLFNNQVGVLNPKAHEIYSAQHGFGGMKTSSTMPNIREPKSAKGVFYCKILRVSNKASSKDLQISVELEVNGVKRSTSSVSMARSGKQSAVATFDDAFLFDVDGPFTCKIAVRAQAARSRMALPTLARRSSNRISSIQTSSGNEVIFGLADLHYEKVEGMDKAIKTFSLGRYNDSPQDKIDGEIEVQLGVHLDVVGRIRESRSQGGLSGRVHSDYLTVYSRSNMIPKWTRYWAVVDNDDLCLYDFTYQEKKPALAVINLNHLRNISTTDEKVSLGCTGFSLEMDPRCVSKNSSVTLDEGEAIDYKMLMIADSPSQASGWRNVFFEYISVIRNMGVTERQLVSDEEDGIDLRFLW</sequence>
<feature type="compositionally biased region" description="Low complexity" evidence="1">
    <location>
        <begin position="139"/>
        <end position="155"/>
    </location>
</feature>
<dbReference type="GeneID" id="75918732"/>
<dbReference type="Proteomes" id="UP001206595">
    <property type="component" value="Unassembled WGS sequence"/>
</dbReference>
<feature type="compositionally biased region" description="Low complexity" evidence="1">
    <location>
        <begin position="67"/>
        <end position="78"/>
    </location>
</feature>
<dbReference type="SMART" id="SM00233">
    <property type="entry name" value="PH"/>
    <property type="match status" value="1"/>
</dbReference>
<accession>A0AAD5E9S3</accession>
<evidence type="ECO:0000256" key="1">
    <source>
        <dbReference type="SAM" id="MobiDB-lite"/>
    </source>
</evidence>
<keyword evidence="4" id="KW-1185">Reference proteome</keyword>
<feature type="region of interest" description="Disordered" evidence="1">
    <location>
        <begin position="139"/>
        <end position="159"/>
    </location>
</feature>
<dbReference type="AlphaFoldDB" id="A0AAD5E9S3"/>
<feature type="compositionally biased region" description="Low complexity" evidence="1">
    <location>
        <begin position="86"/>
        <end position="97"/>
    </location>
</feature>
<evidence type="ECO:0000259" key="2">
    <source>
        <dbReference type="SMART" id="SM00233"/>
    </source>
</evidence>
<evidence type="ECO:0000313" key="3">
    <source>
        <dbReference type="EMBL" id="KAI8578996.1"/>
    </source>
</evidence>
<reference evidence="3" key="1">
    <citation type="submission" date="2021-06" db="EMBL/GenBank/DDBJ databases">
        <authorList>
            <consortium name="DOE Joint Genome Institute"/>
            <person name="Mondo S.J."/>
            <person name="Amses K.R."/>
            <person name="Simmons D.R."/>
            <person name="Longcore J.E."/>
            <person name="Seto K."/>
            <person name="Alves G.H."/>
            <person name="Bonds A.E."/>
            <person name="Quandt C.A."/>
            <person name="Davis W.J."/>
            <person name="Chang Y."/>
            <person name="Letcher P.M."/>
            <person name="Powell M.J."/>
            <person name="Kuo A."/>
            <person name="Labutti K."/>
            <person name="Pangilinan J."/>
            <person name="Andreopoulos W."/>
            <person name="Tritt A."/>
            <person name="Riley R."/>
            <person name="Hundley H."/>
            <person name="Johnson J."/>
            <person name="Lipzen A."/>
            <person name="Barry K."/>
            <person name="Berbee M.L."/>
            <person name="Buchler N.E."/>
            <person name="Grigoriev I.V."/>
            <person name="Spatafora J.W."/>
            <person name="Stajich J.E."/>
            <person name="James T.Y."/>
        </authorList>
    </citation>
    <scope>NUCLEOTIDE SEQUENCE</scope>
    <source>
        <strain evidence="3">AG</strain>
    </source>
</reference>
<dbReference type="InterPro" id="IPR001849">
    <property type="entry name" value="PH_domain"/>
</dbReference>
<feature type="region of interest" description="Disordered" evidence="1">
    <location>
        <begin position="1"/>
        <end position="26"/>
    </location>
</feature>
<protein>
    <recommendedName>
        <fullName evidence="2">PH domain-containing protein</fullName>
    </recommendedName>
</protein>
<dbReference type="SUPFAM" id="SSF50729">
    <property type="entry name" value="PH domain-like"/>
    <property type="match status" value="1"/>
</dbReference>